<dbReference type="EMBL" id="PFAP01000006">
    <property type="protein sequence ID" value="PIR94417.1"/>
    <property type="molecule type" value="Genomic_DNA"/>
</dbReference>
<organism evidence="1 2">
    <name type="scientific">Candidatus Falkowbacteria bacterium CG10_big_fil_rev_8_21_14_0_10_39_11</name>
    <dbReference type="NCBI Taxonomy" id="1974565"/>
    <lineage>
        <taxon>Bacteria</taxon>
        <taxon>Candidatus Falkowiibacteriota</taxon>
    </lineage>
</organism>
<evidence type="ECO:0000313" key="2">
    <source>
        <dbReference type="Proteomes" id="UP000229901"/>
    </source>
</evidence>
<dbReference type="AlphaFoldDB" id="A0A2H0V5M7"/>
<accession>A0A2H0V5M7</accession>
<evidence type="ECO:0000313" key="1">
    <source>
        <dbReference type="EMBL" id="PIR94417.1"/>
    </source>
</evidence>
<proteinExistence type="predicted"/>
<comment type="caution">
    <text evidence="1">The sequence shown here is derived from an EMBL/GenBank/DDBJ whole genome shotgun (WGS) entry which is preliminary data.</text>
</comment>
<reference evidence="2" key="1">
    <citation type="submission" date="2017-09" db="EMBL/GenBank/DDBJ databases">
        <title>Depth-based differentiation of microbial function through sediment-hosted aquifers and enrichment of novel symbionts in the deep terrestrial subsurface.</title>
        <authorList>
            <person name="Probst A.J."/>
            <person name="Ladd B."/>
            <person name="Jarett J.K."/>
            <person name="Geller-Mcgrath D.E."/>
            <person name="Sieber C.M.K."/>
            <person name="Emerson J.B."/>
            <person name="Anantharaman K."/>
            <person name="Thomas B.C."/>
            <person name="Malmstrom R."/>
            <person name="Stieglmeier M."/>
            <person name="Klingl A."/>
            <person name="Woyke T."/>
            <person name="Ryan C.M."/>
            <person name="Banfield J.F."/>
        </authorList>
    </citation>
    <scope>NUCLEOTIDE SEQUENCE [LARGE SCALE GENOMIC DNA]</scope>
</reference>
<gene>
    <name evidence="1" type="ORF">COT97_01385</name>
</gene>
<dbReference type="Proteomes" id="UP000229901">
    <property type="component" value="Unassembled WGS sequence"/>
</dbReference>
<protein>
    <submittedName>
        <fullName evidence="1">Uncharacterized protein</fullName>
    </submittedName>
</protein>
<name>A0A2H0V5M7_9BACT</name>
<sequence length="151" mass="18089">MTMTRYDHCYDDWGDLDFAEDYADPFVDDEGDDDPLPEPLDPDLADLALYCYWCADDGEEDGCPICGMYLEERSRMIDGELYGFYTNTDRMGRFHRLAIRMKFQNRLRIMFFDDAVTRCLVPMERDVSVWIHVDDWEMFRQVYELLKQLDR</sequence>